<dbReference type="PANTHER" id="PTHR43580">
    <property type="entry name" value="OXIDOREDUCTASE GLYR1-RELATED"/>
    <property type="match status" value="1"/>
</dbReference>
<dbReference type="GO" id="GO:0008442">
    <property type="term" value="F:3-hydroxyisobutyrate dehydrogenase activity"/>
    <property type="evidence" value="ECO:0007669"/>
    <property type="project" value="UniProtKB-EC"/>
</dbReference>
<dbReference type="SUPFAM" id="SSF51735">
    <property type="entry name" value="NAD(P)-binding Rossmann-fold domains"/>
    <property type="match status" value="1"/>
</dbReference>
<sequence>MKIGWIGLGNMGNPMSQRLIKAGYDVTVYNRSKDKTDYFRQQDVLVVDSPRELINATDMVFVMVSDDAAIRALFTGKEGLLEGAANGKIIINMSTVSPSISREMSALCSARGCDYMDAPVSGSVKPAEDGTLVIIAGGDKDVFDKVKPLFDHLGRLSVHVGGCGAGNTAKLAVNTLLGIITQGLAEVTLFAGQKGICEEDLFMIIANSALASPFIKMKSDAILQDNFKAAFALRHMSKDLRLAKAEGMDEPLGNVAYQSFQDAERAGLADEDIIAIIKHLE</sequence>
<keyword evidence="2" id="KW-0520">NAD</keyword>
<feature type="domain" description="3-hydroxyisobutyrate dehydrogenase-like NAD-binding" evidence="5">
    <location>
        <begin position="164"/>
        <end position="280"/>
    </location>
</feature>
<dbReference type="PANTHER" id="PTHR43580:SF2">
    <property type="entry name" value="CYTOKINE-LIKE NUCLEAR FACTOR N-PAC"/>
    <property type="match status" value="1"/>
</dbReference>
<dbReference type="GO" id="GO:0050661">
    <property type="term" value="F:NADP binding"/>
    <property type="evidence" value="ECO:0007669"/>
    <property type="project" value="InterPro"/>
</dbReference>
<evidence type="ECO:0000313" key="6">
    <source>
        <dbReference type="EMBL" id="MBB3187524.1"/>
    </source>
</evidence>
<dbReference type="Gene3D" id="3.40.50.720">
    <property type="entry name" value="NAD(P)-binding Rossmann-like Domain"/>
    <property type="match status" value="1"/>
</dbReference>
<dbReference type="Gene3D" id="1.10.1040.10">
    <property type="entry name" value="N-(1-d-carboxylethyl)-l-norvaline Dehydrogenase, domain 2"/>
    <property type="match status" value="1"/>
</dbReference>
<dbReference type="InterPro" id="IPR051265">
    <property type="entry name" value="HIBADH-related_NP60_sf"/>
</dbReference>
<dbReference type="AlphaFoldDB" id="A0A7W5DS06"/>
<evidence type="ECO:0000256" key="3">
    <source>
        <dbReference type="PIRSR" id="PIRSR000103-1"/>
    </source>
</evidence>
<dbReference type="Proteomes" id="UP000544222">
    <property type="component" value="Unassembled WGS sequence"/>
</dbReference>
<organism evidence="6 7">
    <name type="scientific">Microbacter margulisiae</name>
    <dbReference type="NCBI Taxonomy" id="1350067"/>
    <lineage>
        <taxon>Bacteria</taxon>
        <taxon>Pseudomonadati</taxon>
        <taxon>Bacteroidota</taxon>
        <taxon>Bacteroidia</taxon>
        <taxon>Bacteroidales</taxon>
        <taxon>Porphyromonadaceae</taxon>
        <taxon>Microbacter</taxon>
    </lineage>
</organism>
<evidence type="ECO:0000256" key="1">
    <source>
        <dbReference type="ARBA" id="ARBA00023002"/>
    </source>
</evidence>
<dbReference type="InterPro" id="IPR029154">
    <property type="entry name" value="HIBADH-like_NADP-bd"/>
</dbReference>
<proteinExistence type="predicted"/>
<dbReference type="GO" id="GO:0051287">
    <property type="term" value="F:NAD binding"/>
    <property type="evidence" value="ECO:0007669"/>
    <property type="project" value="InterPro"/>
</dbReference>
<dbReference type="InterPro" id="IPR006115">
    <property type="entry name" value="6PGDH_NADP-bd"/>
</dbReference>
<feature type="domain" description="6-phosphogluconate dehydrogenase NADP-binding" evidence="4">
    <location>
        <begin position="2"/>
        <end position="161"/>
    </location>
</feature>
<evidence type="ECO:0000313" key="7">
    <source>
        <dbReference type="Proteomes" id="UP000544222"/>
    </source>
</evidence>
<dbReference type="Pfam" id="PF03446">
    <property type="entry name" value="NAD_binding_2"/>
    <property type="match status" value="1"/>
</dbReference>
<evidence type="ECO:0000256" key="2">
    <source>
        <dbReference type="ARBA" id="ARBA00023027"/>
    </source>
</evidence>
<dbReference type="InterPro" id="IPR015815">
    <property type="entry name" value="HIBADH-related"/>
</dbReference>
<feature type="active site" evidence="3">
    <location>
        <position position="170"/>
    </location>
</feature>
<protein>
    <submittedName>
        <fullName evidence="6">3-hydroxyisobutyrate dehydrogenase</fullName>
        <ecNumber evidence="6">1.1.1.31</ecNumber>
    </submittedName>
</protein>
<keyword evidence="1 6" id="KW-0560">Oxidoreductase</keyword>
<dbReference type="EC" id="1.1.1.31" evidence="6"/>
<comment type="caution">
    <text evidence="6">The sequence shown here is derived from an EMBL/GenBank/DDBJ whole genome shotgun (WGS) entry which is preliminary data.</text>
</comment>
<dbReference type="InterPro" id="IPR008927">
    <property type="entry name" value="6-PGluconate_DH-like_C_sf"/>
</dbReference>
<dbReference type="PIRSF" id="PIRSF000103">
    <property type="entry name" value="HIBADH"/>
    <property type="match status" value="1"/>
</dbReference>
<evidence type="ECO:0000259" key="4">
    <source>
        <dbReference type="Pfam" id="PF03446"/>
    </source>
</evidence>
<gene>
    <name evidence="6" type="ORF">FHX64_001687</name>
</gene>
<accession>A0A7W5DS06</accession>
<reference evidence="6 7" key="1">
    <citation type="submission" date="2020-08" db="EMBL/GenBank/DDBJ databases">
        <title>Genomic Encyclopedia of Type Strains, Phase IV (KMG-IV): sequencing the most valuable type-strain genomes for metagenomic binning, comparative biology and taxonomic classification.</title>
        <authorList>
            <person name="Goeker M."/>
        </authorList>
    </citation>
    <scope>NUCLEOTIDE SEQUENCE [LARGE SCALE GENOMIC DNA]</scope>
    <source>
        <strain evidence="6 7">DSM 27471</strain>
    </source>
</reference>
<dbReference type="Pfam" id="PF14833">
    <property type="entry name" value="NAD_binding_11"/>
    <property type="match status" value="1"/>
</dbReference>
<dbReference type="SUPFAM" id="SSF48179">
    <property type="entry name" value="6-phosphogluconate dehydrogenase C-terminal domain-like"/>
    <property type="match status" value="1"/>
</dbReference>
<dbReference type="InterPro" id="IPR013328">
    <property type="entry name" value="6PGD_dom2"/>
</dbReference>
<dbReference type="InterPro" id="IPR036291">
    <property type="entry name" value="NAD(P)-bd_dom_sf"/>
</dbReference>
<name>A0A7W5DS06_9PORP</name>
<dbReference type="EMBL" id="JACHYB010000001">
    <property type="protein sequence ID" value="MBB3187524.1"/>
    <property type="molecule type" value="Genomic_DNA"/>
</dbReference>
<dbReference type="RefSeq" id="WP_183413286.1">
    <property type="nucleotide sequence ID" value="NZ_JACHYB010000001.1"/>
</dbReference>
<keyword evidence="7" id="KW-1185">Reference proteome</keyword>
<evidence type="ECO:0000259" key="5">
    <source>
        <dbReference type="Pfam" id="PF14833"/>
    </source>
</evidence>